<dbReference type="Proteomes" id="UP000185279">
    <property type="component" value="Segment"/>
</dbReference>
<protein>
    <submittedName>
        <fullName evidence="1">Uncharacterized protein</fullName>
    </submittedName>
</protein>
<dbReference type="EMBL" id="KJ019027">
    <property type="protein sequence ID" value="AIX14598.1"/>
    <property type="molecule type" value="Genomic_DNA"/>
</dbReference>
<gene>
    <name evidence="1" type="ORF">Syn7803C43_203</name>
    <name evidence="2" type="ORF">Syn7803C98_202</name>
</gene>
<evidence type="ECO:0000313" key="4">
    <source>
        <dbReference type="Proteomes" id="UP000185279"/>
    </source>
</evidence>
<dbReference type="OrthoDB" id="25891at10239"/>
<accession>A0A0E3ELB5</accession>
<evidence type="ECO:0000313" key="2">
    <source>
        <dbReference type="EMBL" id="AIX22970.1"/>
    </source>
</evidence>
<evidence type="ECO:0000313" key="3">
    <source>
        <dbReference type="Proteomes" id="UP000185278"/>
    </source>
</evidence>
<organism evidence="1 4">
    <name type="scientific">Synechococcus phage ACG-2014c</name>
    <dbReference type="NCBI Taxonomy" id="1079998"/>
    <lineage>
        <taxon>Viruses</taxon>
        <taxon>Duplodnaviria</taxon>
        <taxon>Heunggongvirae</taxon>
        <taxon>Uroviricota</taxon>
        <taxon>Caudoviricetes</taxon>
        <taxon>Pantevenvirales</taxon>
        <taxon>Kyanoviridae</taxon>
        <taxon>Namakavirus</taxon>
        <taxon>Namakavirus smbcm6</taxon>
    </lineage>
</organism>
<evidence type="ECO:0000313" key="1">
    <source>
        <dbReference type="EMBL" id="AIX14598.1"/>
    </source>
</evidence>
<dbReference type="Proteomes" id="UP000185278">
    <property type="component" value="Segment"/>
</dbReference>
<proteinExistence type="predicted"/>
<dbReference type="EMBL" id="KJ019064">
    <property type="protein sequence ID" value="AIX22970.1"/>
    <property type="molecule type" value="Genomic_DNA"/>
</dbReference>
<reference evidence="3 4" key="1">
    <citation type="submission" date="2013-12" db="EMBL/GenBank/DDBJ databases">
        <title>Ecological redundancy of diverse viral populations within a natural community.</title>
        <authorList>
            <person name="Gregory A.C."/>
            <person name="LaButti K."/>
            <person name="Copeland A."/>
            <person name="Woyke T."/>
            <person name="Sullivan M.B."/>
        </authorList>
    </citation>
    <scope>NUCLEOTIDE SEQUENCE [LARGE SCALE GENOMIC DNA]</scope>
    <source>
        <strain evidence="1">Syn7803C43</strain>
        <strain evidence="2">Syn7803C98</strain>
    </source>
</reference>
<name>A0A0E3ELB5_9CAUD</name>
<sequence length="115" mass="13536">MHTIQIKIAVLFTHLDMKLPKINHEDLPKDVQDLVDNGAEFESIIDEAFAVDFPIGPEQHKNMKVDSAKKLVLHRRWVEEMERIYKRYEQGRITKEEADLLMNESTDRKNTGRFT</sequence>
<dbReference type="RefSeq" id="YP_007001938.1">
    <property type="nucleotide sequence ID" value="NC_019444.1"/>
</dbReference>